<dbReference type="Gramene" id="Psat04G0532500-T1">
    <property type="protein sequence ID" value="KAI5421840.1"/>
    <property type="gene ID" value="KIW84_045325"/>
</dbReference>
<proteinExistence type="predicted"/>
<dbReference type="EMBL" id="JAMSHJ010000004">
    <property type="protein sequence ID" value="KAI5421840.1"/>
    <property type="molecule type" value="Genomic_DNA"/>
</dbReference>
<protein>
    <recommendedName>
        <fullName evidence="3">CCHC-type domain-containing protein</fullName>
    </recommendedName>
</protein>
<sequence length="178" mass="21138">MYYRCNERGHKSNVCPTRRVIDVAKVRDEEEEREGHVVVNDEYARVEFAEEEYEEMINFVLHKILLASKDEEHCGNLFKTQCSIKNKVCNPIVDNGGIKNLVSRKLVHYLKLSTKLHENSYIIYWVSMTSKFESWQFDNDNTYRRQDNVMMFTRGRRKIDMTPVLHFDTNSRGKKSSF</sequence>
<evidence type="ECO:0000313" key="2">
    <source>
        <dbReference type="Proteomes" id="UP001058974"/>
    </source>
</evidence>
<gene>
    <name evidence="1" type="ORF">KIW84_045325</name>
</gene>
<dbReference type="Proteomes" id="UP001058974">
    <property type="component" value="Chromosome 4"/>
</dbReference>
<evidence type="ECO:0008006" key="3">
    <source>
        <dbReference type="Google" id="ProtNLM"/>
    </source>
</evidence>
<accession>A0A9D4XN01</accession>
<name>A0A9D4XN01_PEA</name>
<dbReference type="PANTHER" id="PTHR35046:SF18">
    <property type="entry name" value="RNA-DIRECTED DNA POLYMERASE"/>
    <property type="match status" value="1"/>
</dbReference>
<dbReference type="PANTHER" id="PTHR35046">
    <property type="entry name" value="ZINC KNUCKLE (CCHC-TYPE) FAMILY PROTEIN"/>
    <property type="match status" value="1"/>
</dbReference>
<reference evidence="1 2" key="1">
    <citation type="journal article" date="2022" name="Nat. Genet.">
        <title>Improved pea reference genome and pan-genome highlight genomic features and evolutionary characteristics.</title>
        <authorList>
            <person name="Yang T."/>
            <person name="Liu R."/>
            <person name="Luo Y."/>
            <person name="Hu S."/>
            <person name="Wang D."/>
            <person name="Wang C."/>
            <person name="Pandey M.K."/>
            <person name="Ge S."/>
            <person name="Xu Q."/>
            <person name="Li N."/>
            <person name="Li G."/>
            <person name="Huang Y."/>
            <person name="Saxena R.K."/>
            <person name="Ji Y."/>
            <person name="Li M."/>
            <person name="Yan X."/>
            <person name="He Y."/>
            <person name="Liu Y."/>
            <person name="Wang X."/>
            <person name="Xiang C."/>
            <person name="Varshney R.K."/>
            <person name="Ding H."/>
            <person name="Gao S."/>
            <person name="Zong X."/>
        </authorList>
    </citation>
    <scope>NUCLEOTIDE SEQUENCE [LARGE SCALE GENOMIC DNA]</scope>
    <source>
        <strain evidence="1 2">cv. Zhongwan 6</strain>
    </source>
</reference>
<organism evidence="1 2">
    <name type="scientific">Pisum sativum</name>
    <name type="common">Garden pea</name>
    <name type="synonym">Lathyrus oleraceus</name>
    <dbReference type="NCBI Taxonomy" id="3888"/>
    <lineage>
        <taxon>Eukaryota</taxon>
        <taxon>Viridiplantae</taxon>
        <taxon>Streptophyta</taxon>
        <taxon>Embryophyta</taxon>
        <taxon>Tracheophyta</taxon>
        <taxon>Spermatophyta</taxon>
        <taxon>Magnoliopsida</taxon>
        <taxon>eudicotyledons</taxon>
        <taxon>Gunneridae</taxon>
        <taxon>Pentapetalae</taxon>
        <taxon>rosids</taxon>
        <taxon>fabids</taxon>
        <taxon>Fabales</taxon>
        <taxon>Fabaceae</taxon>
        <taxon>Papilionoideae</taxon>
        <taxon>50 kb inversion clade</taxon>
        <taxon>NPAAA clade</taxon>
        <taxon>Hologalegina</taxon>
        <taxon>IRL clade</taxon>
        <taxon>Fabeae</taxon>
        <taxon>Lathyrus</taxon>
    </lineage>
</organism>
<comment type="caution">
    <text evidence="1">The sequence shown here is derived from an EMBL/GenBank/DDBJ whole genome shotgun (WGS) entry which is preliminary data.</text>
</comment>
<evidence type="ECO:0000313" key="1">
    <source>
        <dbReference type="EMBL" id="KAI5421840.1"/>
    </source>
</evidence>
<dbReference type="AlphaFoldDB" id="A0A9D4XN01"/>
<keyword evidence="2" id="KW-1185">Reference proteome</keyword>